<evidence type="ECO:0000313" key="1">
    <source>
        <dbReference type="EMBL" id="ESL10124.1"/>
    </source>
</evidence>
<dbReference type="VEuPathDB" id="TriTrypDB:TRSC58_02147"/>
<name>A0A061J5I7_TRYRA</name>
<gene>
    <name evidence="1" type="ORF">TRSC58_02147</name>
</gene>
<sequence>MSAMQSLRPHTRYVESILHDVGASLRQFQGSKGLRCLFDQGKLSVLSAMGEFKQSSDAIFDTRMKVVSQTRVSVLKLSDYFAAVGKTVEILFLQIDDLLSELYHFKEICENHLEMTNECASEDAGFSSINSMKIKLSALSRELVGDIKTNCCGIQASSLNQIDKIYMDAKCEVGRAQTAFDVDRRNAQVCEEELFATRSKGSHNQMKQIESKLHYMLERLHESGNQYHDTLRHSMKKTSFLLEQISMATWSAANVFFLQLGTFFKDALSGCEVLVGAFSLVKNNRGVSRRINLEKQAAAAAAAATATSFFDTVIPRQHEEESAPTMSPTYELADLFSPQSDDGFASHLNMTEYSVNQGAREFFEVDDLLK</sequence>
<proteinExistence type="predicted"/>
<dbReference type="EMBL" id="AUPL01002147">
    <property type="protein sequence ID" value="ESL10124.1"/>
    <property type="molecule type" value="Genomic_DNA"/>
</dbReference>
<evidence type="ECO:0000313" key="2">
    <source>
        <dbReference type="Proteomes" id="UP000031737"/>
    </source>
</evidence>
<comment type="caution">
    <text evidence="1">The sequence shown here is derived from an EMBL/GenBank/DDBJ whole genome shotgun (WGS) entry which is preliminary data.</text>
</comment>
<protein>
    <submittedName>
        <fullName evidence="1">Uncharacterized protein</fullName>
    </submittedName>
</protein>
<organism evidence="1 2">
    <name type="scientific">Trypanosoma rangeli SC58</name>
    <dbReference type="NCBI Taxonomy" id="429131"/>
    <lineage>
        <taxon>Eukaryota</taxon>
        <taxon>Discoba</taxon>
        <taxon>Euglenozoa</taxon>
        <taxon>Kinetoplastea</taxon>
        <taxon>Metakinetoplastina</taxon>
        <taxon>Trypanosomatida</taxon>
        <taxon>Trypanosomatidae</taxon>
        <taxon>Trypanosoma</taxon>
        <taxon>Herpetosoma</taxon>
    </lineage>
</organism>
<reference evidence="1 2" key="1">
    <citation type="submission" date="2013-07" db="EMBL/GenBank/DDBJ databases">
        <authorList>
            <person name="Stoco P.H."/>
            <person name="Wagner G."/>
            <person name="Gerber A."/>
            <person name="Zaha A."/>
            <person name="Thompson C."/>
            <person name="Bartholomeu D.C."/>
            <person name="Luckemeyer D.D."/>
            <person name="Bahia D."/>
            <person name="Loreto E."/>
            <person name="Prestes E.B."/>
            <person name="Lima F.M."/>
            <person name="Rodrigues-Luiz G."/>
            <person name="Vallejo G.A."/>
            <person name="Filho J.F."/>
            <person name="Monteiro K.M."/>
            <person name="Tyler K.M."/>
            <person name="de Almeida L.G."/>
            <person name="Ortiz M.F."/>
            <person name="Siervo M.A."/>
            <person name="de Moraes M.H."/>
            <person name="Cunha O.L."/>
            <person name="Mendonca-Neto R."/>
            <person name="Silva R."/>
            <person name="Teixeira S.M."/>
            <person name="Murta S.M."/>
            <person name="Sincero T.C."/>
            <person name="Mendes T.A."/>
            <person name="Urmenyi T.P."/>
            <person name="Silva V.G."/>
            <person name="da Rocha W.D."/>
            <person name="Andersson B."/>
            <person name="Romanha A.J."/>
            <person name="Steindel M."/>
            <person name="de Vasconcelos A.T."/>
            <person name="Grisard E.C."/>
        </authorList>
    </citation>
    <scope>NUCLEOTIDE SEQUENCE [LARGE SCALE GENOMIC DNA]</scope>
    <source>
        <strain evidence="1 2">SC58</strain>
    </source>
</reference>
<dbReference type="AlphaFoldDB" id="A0A061J5I7"/>
<dbReference type="Proteomes" id="UP000031737">
    <property type="component" value="Unassembled WGS sequence"/>
</dbReference>
<dbReference type="OrthoDB" id="246582at2759"/>
<accession>A0A061J5I7</accession>
<keyword evidence="2" id="KW-1185">Reference proteome</keyword>